<name>Q5BCY9_EMENI</name>
<dbReference type="Pfam" id="PF23232">
    <property type="entry name" value="AAA_lid_13"/>
    <property type="match status" value="1"/>
</dbReference>
<dbReference type="Pfam" id="PF22942">
    <property type="entry name" value="DUF7025"/>
    <property type="match status" value="1"/>
</dbReference>
<dbReference type="RefSeq" id="XP_659195.1">
    <property type="nucleotide sequence ID" value="XM_654103.1"/>
</dbReference>
<keyword evidence="4" id="KW-1185">Reference proteome</keyword>
<dbReference type="HOGENOM" id="CLU_004471_2_3_1"/>
<dbReference type="InterPro" id="IPR054289">
    <property type="entry name" value="DUF7025"/>
</dbReference>
<dbReference type="GO" id="GO:0005524">
    <property type="term" value="F:ATP binding"/>
    <property type="evidence" value="ECO:0007669"/>
    <property type="project" value="InterPro"/>
</dbReference>
<dbReference type="Pfam" id="PF00004">
    <property type="entry name" value="AAA"/>
    <property type="match status" value="1"/>
</dbReference>
<dbReference type="InterPro" id="IPR056599">
    <property type="entry name" value="AAA_lid_fung"/>
</dbReference>
<dbReference type="KEGG" id="ani:ANIA_01591"/>
<protein>
    <recommendedName>
        <fullName evidence="2">AAA+ ATPase domain-containing protein</fullName>
    </recommendedName>
</protein>
<accession>Q5BCY9</accession>
<accession>C8VN84</accession>
<dbReference type="OMA" id="FHALAYF"/>
<dbReference type="InterPro" id="IPR003959">
    <property type="entry name" value="ATPase_AAA_core"/>
</dbReference>
<dbReference type="PANTHER" id="PTHR46411:SF3">
    <property type="entry name" value="AAA+ ATPASE DOMAIN-CONTAINING PROTEIN"/>
    <property type="match status" value="1"/>
</dbReference>
<dbReference type="EMBL" id="BN001307">
    <property type="protein sequence ID" value="CBF85175.1"/>
    <property type="molecule type" value="Genomic_DNA"/>
</dbReference>
<dbReference type="PANTHER" id="PTHR46411">
    <property type="entry name" value="FAMILY ATPASE, PUTATIVE-RELATED"/>
    <property type="match status" value="1"/>
</dbReference>
<organism evidence="3 4">
    <name type="scientific">Emericella nidulans (strain FGSC A4 / ATCC 38163 / CBS 112.46 / NRRL 194 / M139)</name>
    <name type="common">Aspergillus nidulans</name>
    <dbReference type="NCBI Taxonomy" id="227321"/>
    <lineage>
        <taxon>Eukaryota</taxon>
        <taxon>Fungi</taxon>
        <taxon>Dikarya</taxon>
        <taxon>Ascomycota</taxon>
        <taxon>Pezizomycotina</taxon>
        <taxon>Eurotiomycetes</taxon>
        <taxon>Eurotiomycetidae</taxon>
        <taxon>Eurotiales</taxon>
        <taxon>Aspergillaceae</taxon>
        <taxon>Aspergillus</taxon>
        <taxon>Aspergillus subgen. Nidulantes</taxon>
    </lineage>
</organism>
<gene>
    <name evidence="3" type="ORF">ANIA_01591</name>
</gene>
<feature type="region of interest" description="Disordered" evidence="1">
    <location>
        <begin position="797"/>
        <end position="924"/>
    </location>
</feature>
<dbReference type="InParanoid" id="Q5BCY9"/>
<dbReference type="Gene3D" id="3.40.50.300">
    <property type="entry name" value="P-loop containing nucleotide triphosphate hydrolases"/>
    <property type="match status" value="1"/>
</dbReference>
<dbReference type="SUPFAM" id="SSF52540">
    <property type="entry name" value="P-loop containing nucleoside triphosphate hydrolases"/>
    <property type="match status" value="1"/>
</dbReference>
<feature type="compositionally biased region" description="Basic and acidic residues" evidence="1">
    <location>
        <begin position="858"/>
        <end position="873"/>
    </location>
</feature>
<dbReference type="SMART" id="SM00382">
    <property type="entry name" value="AAA"/>
    <property type="match status" value="1"/>
</dbReference>
<feature type="domain" description="AAA+ ATPase" evidence="2">
    <location>
        <begin position="521"/>
        <end position="646"/>
    </location>
</feature>
<reference evidence="4" key="2">
    <citation type="journal article" date="2009" name="Fungal Genet. Biol.">
        <title>The 2008 update of the Aspergillus nidulans genome annotation: a community effort.</title>
        <authorList>
            <person name="Wortman J.R."/>
            <person name="Gilsenan J.M."/>
            <person name="Joardar V."/>
            <person name="Deegan J."/>
            <person name="Clutterbuck J."/>
            <person name="Andersen M.R."/>
            <person name="Archer D."/>
            <person name="Bencina M."/>
            <person name="Braus G."/>
            <person name="Coutinho P."/>
            <person name="von Dohren H."/>
            <person name="Doonan J."/>
            <person name="Driessen A.J."/>
            <person name="Durek P."/>
            <person name="Espeso E."/>
            <person name="Fekete E."/>
            <person name="Flipphi M."/>
            <person name="Estrada C.G."/>
            <person name="Geysens S."/>
            <person name="Goldman G."/>
            <person name="de Groot P.W."/>
            <person name="Hansen K."/>
            <person name="Harris S.D."/>
            <person name="Heinekamp T."/>
            <person name="Helmstaedt K."/>
            <person name="Henrissat B."/>
            <person name="Hofmann G."/>
            <person name="Homan T."/>
            <person name="Horio T."/>
            <person name="Horiuchi H."/>
            <person name="James S."/>
            <person name="Jones M."/>
            <person name="Karaffa L."/>
            <person name="Karanyi Z."/>
            <person name="Kato M."/>
            <person name="Keller N."/>
            <person name="Kelly D.E."/>
            <person name="Kiel J.A."/>
            <person name="Kim J.M."/>
            <person name="van der Klei I.J."/>
            <person name="Klis F.M."/>
            <person name="Kovalchuk A."/>
            <person name="Krasevec N."/>
            <person name="Kubicek C.P."/>
            <person name="Liu B."/>
            <person name="Maccabe A."/>
            <person name="Meyer V."/>
            <person name="Mirabito P."/>
            <person name="Miskei M."/>
            <person name="Mos M."/>
            <person name="Mullins J."/>
            <person name="Nelson D.R."/>
            <person name="Nielsen J."/>
            <person name="Oakley B.R."/>
            <person name="Osmani S.A."/>
            <person name="Pakula T."/>
            <person name="Paszewski A."/>
            <person name="Paulsen I."/>
            <person name="Pilsyk S."/>
            <person name="Pocsi I."/>
            <person name="Punt P.J."/>
            <person name="Ram A.F."/>
            <person name="Ren Q."/>
            <person name="Robellet X."/>
            <person name="Robson G."/>
            <person name="Seiboth B."/>
            <person name="van Solingen P."/>
            <person name="Specht T."/>
            <person name="Sun J."/>
            <person name="Taheri-Talesh N."/>
            <person name="Takeshita N."/>
            <person name="Ussery D."/>
            <person name="vanKuyk P.A."/>
            <person name="Visser H."/>
            <person name="van de Vondervoort P.J."/>
            <person name="de Vries R.P."/>
            <person name="Walton J."/>
            <person name="Xiang X."/>
            <person name="Xiong Y."/>
            <person name="Zeng A.P."/>
            <person name="Brandt B.W."/>
            <person name="Cornell M.J."/>
            <person name="van den Hondel C.A."/>
            <person name="Visser J."/>
            <person name="Oliver S.G."/>
            <person name="Turner G."/>
        </authorList>
    </citation>
    <scope>GENOME REANNOTATION</scope>
    <source>
        <strain evidence="4">FGSC A4 / ATCC 38163 / CBS 112.46 / NRRL 194 / M139</strain>
    </source>
</reference>
<dbReference type="Proteomes" id="UP000000560">
    <property type="component" value="Chromosome VII"/>
</dbReference>
<dbReference type="InterPro" id="IPR027417">
    <property type="entry name" value="P-loop_NTPase"/>
</dbReference>
<evidence type="ECO:0000313" key="3">
    <source>
        <dbReference type="EMBL" id="CBF85175.1"/>
    </source>
</evidence>
<dbReference type="InterPro" id="IPR003593">
    <property type="entry name" value="AAA+_ATPase"/>
</dbReference>
<reference evidence="4" key="1">
    <citation type="journal article" date="2005" name="Nature">
        <title>Sequencing of Aspergillus nidulans and comparative analysis with A. fumigatus and A. oryzae.</title>
        <authorList>
            <person name="Galagan J.E."/>
            <person name="Calvo S.E."/>
            <person name="Cuomo C."/>
            <person name="Ma L.J."/>
            <person name="Wortman J.R."/>
            <person name="Batzoglou S."/>
            <person name="Lee S.I."/>
            <person name="Basturkmen M."/>
            <person name="Spevak C.C."/>
            <person name="Clutterbuck J."/>
            <person name="Kapitonov V."/>
            <person name="Jurka J."/>
            <person name="Scazzocchio C."/>
            <person name="Farman M."/>
            <person name="Butler J."/>
            <person name="Purcell S."/>
            <person name="Harris S."/>
            <person name="Braus G.H."/>
            <person name="Draht O."/>
            <person name="Busch S."/>
            <person name="D'Enfert C."/>
            <person name="Bouchier C."/>
            <person name="Goldman G.H."/>
            <person name="Bell-Pedersen D."/>
            <person name="Griffiths-Jones S."/>
            <person name="Doonan J.H."/>
            <person name="Yu J."/>
            <person name="Vienken K."/>
            <person name="Pain A."/>
            <person name="Freitag M."/>
            <person name="Selker E.U."/>
            <person name="Archer D.B."/>
            <person name="Penalva M.A."/>
            <person name="Oakley B.R."/>
            <person name="Momany M."/>
            <person name="Tanaka T."/>
            <person name="Kumagai T."/>
            <person name="Asai K."/>
            <person name="Machida M."/>
            <person name="Nierman W.C."/>
            <person name="Denning D.W."/>
            <person name="Caddick M."/>
            <person name="Hynes M."/>
            <person name="Paoletti M."/>
            <person name="Fischer R."/>
            <person name="Miller B."/>
            <person name="Dyer P."/>
            <person name="Sachs M.S."/>
            <person name="Osmani S.A."/>
            <person name="Birren B.W."/>
        </authorList>
    </citation>
    <scope>NUCLEOTIDE SEQUENCE [LARGE SCALE GENOMIC DNA]</scope>
    <source>
        <strain evidence="4">FGSC A4 / ATCC 38163 / CBS 112.46 / NRRL 194 / M139</strain>
    </source>
</reference>
<dbReference type="OrthoDB" id="10042665at2759"/>
<sequence>MNRTVGDDWDYTIEVCIGRPNLLEEIREELRRREAIEKKTYSGNHRPLMAESPEKIGENRKLHRVRIRSPTVLSHLERLTRKLGNGSILNEEDNLVFMYPFYILGVYLDDMREILADMERGVLASGSIPPSEPEPKGLSPSVSPSPIDQMKCFVQFVESSILPIHTALRQLDAQTSRRLSYAEISLLLEPGELIYVAPSLMTTKMLDRSAVQTVFRCLTRIPADHPISIDDSGWLSSDIGRLLADVYCLDHDGEEYTVCWRKLEMEYFDGEKDITALPFYPLKFHPNYERFLSNRARQGTAFRALVEDENLHHYYAGWTLITGLFERTESDGKSTESKPEDSEYVDSEVFLDTQEARRHMDDWSSLREPFTTKGSLAINDGAKFCLWHMTEKKTVAEKLNRILTREDLVYWRARERYLLDNKWVIDDRVFIKEEWTDEDLALLPKRVYGYSLRDRKFLRLDVDKFRPHTLKTKANLDKIEIKDSHRMIIRAAVKSHFDRAAQVLNRDEATHVPDIFEGKGRGLVILLHGAPGVGKTATAEAVALEFDKPLFQITCGDLGTGPAEVETSLKAIFRYANMWSCILLLDEADVFLTQRNRTDVERNALVSVFLRVLEYYSGVLFLTTNRVGALDEAFRSRVHLSLFYPHLNRTDMAKILESNLQRLPRDDKLSPGATAGPNHVTVMDSEIREFVLQQFDEHYKLHERGPWNGRQIRNAVHIAMCLAFFENGRKGRRAPAILTAEHFRKVHETIAEFEDYLRAARTVDDETLAQMEGLRYDKEGQAYKRQLVGSTKFHRWSENERQVTHQRQSVREQGQSYRETTSYTPSRRSFLGGDIDSPPESRFSGSGAAARPTSQRYPPREIDDSHLAHERYNMSDSGYGETGLRGTPRNYNLSPDRPRTPNRDYLVDGSPESVRSRSSVRGRD</sequence>
<dbReference type="CDD" id="cd19481">
    <property type="entry name" value="RecA-like_protease"/>
    <property type="match status" value="1"/>
</dbReference>
<dbReference type="AlphaFoldDB" id="Q5BCY9"/>
<dbReference type="GO" id="GO:0016887">
    <property type="term" value="F:ATP hydrolysis activity"/>
    <property type="evidence" value="ECO:0007669"/>
    <property type="project" value="InterPro"/>
</dbReference>
<dbReference type="GeneID" id="2874631"/>
<evidence type="ECO:0000256" key="1">
    <source>
        <dbReference type="SAM" id="MobiDB-lite"/>
    </source>
</evidence>
<evidence type="ECO:0000259" key="2">
    <source>
        <dbReference type="SMART" id="SM00382"/>
    </source>
</evidence>
<feature type="compositionally biased region" description="Basic and acidic residues" evidence="1">
    <location>
        <begin position="896"/>
        <end position="906"/>
    </location>
</feature>
<proteinExistence type="predicted"/>
<evidence type="ECO:0000313" key="4">
    <source>
        <dbReference type="Proteomes" id="UP000000560"/>
    </source>
</evidence>
<feature type="compositionally biased region" description="Polar residues" evidence="1">
    <location>
        <begin position="805"/>
        <end position="827"/>
    </location>
</feature>
<dbReference type="eggNOG" id="KOG0742">
    <property type="taxonomic scope" value="Eukaryota"/>
</dbReference>